<protein>
    <submittedName>
        <fullName evidence="4">Uncharacterized protein</fullName>
    </submittedName>
</protein>
<comment type="caution">
    <text evidence="4">The sequence shown here is derived from an EMBL/GenBank/DDBJ whole genome shotgun (WGS) entry which is preliminary data.</text>
</comment>
<sequence>MVPTQRLVQPKSGKAHEDSQGDDFLNGFQFCRRKISVAYPVGGHLQNIFKKSDGPARDDNQRQGCTPVAQVSVPGKRHEKIGAKQQAHGADGNWYLHGKSIGRSQEQMPGRPEEVEQGVKSHICCNMARQQPATGLRGIAARLVCGGNVERLCCPGGRFCAAQAMEEHCMAARSQRAKDAENGSFLNTGMSSASGGPHTHATAEASPDRVTWALFWKAALLVIVIWAASALCLYLSVEDFSKSGTFGDSFGVLNTLFSGLAFAGIIVSIKMQNDEMREQRKELQKQKKAAQLYHRERMFLLLMDEFKKSREHRFSIADVRLVVRECLCDVPALNARSSEAGAALAREVEGVLAGVHAETPLLQVFGRRVFRHERCEVFIKTFRQAAESARKIDPSNKTEYYDIVCNSMSDAEEALLFMCAVARDGAQVLNDPQVMKLRESYDEIRAKL</sequence>
<evidence type="ECO:0000313" key="4">
    <source>
        <dbReference type="EMBL" id="MPL80462.1"/>
    </source>
</evidence>
<proteinExistence type="predicted"/>
<feature type="region of interest" description="Disordered" evidence="2">
    <location>
        <begin position="183"/>
        <end position="202"/>
    </location>
</feature>
<gene>
    <name evidence="4" type="ORF">SDC9_26362</name>
</gene>
<feature type="transmembrane region" description="Helical" evidence="3">
    <location>
        <begin position="214"/>
        <end position="237"/>
    </location>
</feature>
<keyword evidence="3" id="KW-0812">Transmembrane</keyword>
<reference evidence="4" key="1">
    <citation type="submission" date="2019-08" db="EMBL/GenBank/DDBJ databases">
        <authorList>
            <person name="Kucharzyk K."/>
            <person name="Murdoch R.W."/>
            <person name="Higgins S."/>
            <person name="Loffler F."/>
        </authorList>
    </citation>
    <scope>NUCLEOTIDE SEQUENCE</scope>
</reference>
<accession>A0A644UNW7</accession>
<keyword evidence="3" id="KW-1133">Transmembrane helix</keyword>
<feature type="coiled-coil region" evidence="1">
    <location>
        <begin position="266"/>
        <end position="296"/>
    </location>
</feature>
<evidence type="ECO:0000256" key="2">
    <source>
        <dbReference type="SAM" id="MobiDB-lite"/>
    </source>
</evidence>
<evidence type="ECO:0000256" key="1">
    <source>
        <dbReference type="SAM" id="Coils"/>
    </source>
</evidence>
<feature type="region of interest" description="Disordered" evidence="2">
    <location>
        <begin position="1"/>
        <end position="22"/>
    </location>
</feature>
<evidence type="ECO:0000256" key="3">
    <source>
        <dbReference type="SAM" id="Phobius"/>
    </source>
</evidence>
<keyword evidence="1" id="KW-0175">Coiled coil</keyword>
<dbReference type="EMBL" id="VSSQ01000137">
    <property type="protein sequence ID" value="MPL80462.1"/>
    <property type="molecule type" value="Genomic_DNA"/>
</dbReference>
<dbReference type="AlphaFoldDB" id="A0A644UNW7"/>
<name>A0A644UNW7_9ZZZZ</name>
<feature type="transmembrane region" description="Helical" evidence="3">
    <location>
        <begin position="249"/>
        <end position="269"/>
    </location>
</feature>
<keyword evidence="3" id="KW-0472">Membrane</keyword>
<feature type="compositionally biased region" description="Polar residues" evidence="2">
    <location>
        <begin position="184"/>
        <end position="194"/>
    </location>
</feature>
<organism evidence="4">
    <name type="scientific">bioreactor metagenome</name>
    <dbReference type="NCBI Taxonomy" id="1076179"/>
    <lineage>
        <taxon>unclassified sequences</taxon>
        <taxon>metagenomes</taxon>
        <taxon>ecological metagenomes</taxon>
    </lineage>
</organism>